<evidence type="ECO:0000313" key="2">
    <source>
        <dbReference type="Proteomes" id="UP000574390"/>
    </source>
</evidence>
<dbReference type="InterPro" id="IPR036116">
    <property type="entry name" value="FN3_sf"/>
</dbReference>
<comment type="caution">
    <text evidence="1">The sequence shown here is derived from an EMBL/GenBank/DDBJ whole genome shotgun (WGS) entry which is preliminary data.</text>
</comment>
<protein>
    <submittedName>
        <fullName evidence="1">Uncharacterized protein</fullName>
    </submittedName>
</protein>
<dbReference type="AlphaFoldDB" id="A0A7J6S5E3"/>
<dbReference type="SUPFAM" id="SSF49265">
    <property type="entry name" value="Fibronectin type III"/>
    <property type="match status" value="1"/>
</dbReference>
<reference evidence="1 2" key="1">
    <citation type="submission" date="2020-04" db="EMBL/GenBank/DDBJ databases">
        <title>Perkinsus olseni comparative genomics.</title>
        <authorList>
            <person name="Bogema D.R."/>
        </authorList>
    </citation>
    <scope>NUCLEOTIDE SEQUENCE [LARGE SCALE GENOMIC DNA]</scope>
    <source>
        <strain evidence="1">ATCC PRA-205</strain>
    </source>
</reference>
<name>A0A7J6S5E3_PEROL</name>
<dbReference type="Proteomes" id="UP000574390">
    <property type="component" value="Unassembled WGS sequence"/>
</dbReference>
<organism evidence="1 2">
    <name type="scientific">Perkinsus olseni</name>
    <name type="common">Perkinsus atlanticus</name>
    <dbReference type="NCBI Taxonomy" id="32597"/>
    <lineage>
        <taxon>Eukaryota</taxon>
        <taxon>Sar</taxon>
        <taxon>Alveolata</taxon>
        <taxon>Perkinsozoa</taxon>
        <taxon>Perkinsea</taxon>
        <taxon>Perkinsida</taxon>
        <taxon>Perkinsidae</taxon>
        <taxon>Perkinsus</taxon>
    </lineage>
</organism>
<sequence>MLFITSALYKIAALSWPAGSRMVPVPSQAPASVRSLTTTTTSAMTFVWDAPSKLNDCVFSSWSFTLSEVLEDGSLGPAFVPSGCEASTSICESICTATNLRPFTRYIAHVGVGCEDPRANSVESNSSTVPVTVSFSARGPRDLPGDPPSSAYIVAGVRTKPARVSAPTNVTITKAEGNSVLVEWTPGDGSLINCQFHSWLVVTFYGSRKVVSPPGCTVSELPIFDRTRRGCTAELDQCDVTVEFVVQELCVLPDADSASSRRSFPVRIEHGDDCFERAAPPTSLASASPTVNTLRLTWLGSHFGCYPGGPSATVSSRSWQVLGRRIYSPSYDAIACIDEEVQITSSQAGMNARNFD</sequence>
<accession>A0A7J6S5E3</accession>
<proteinExistence type="predicted"/>
<gene>
    <name evidence="1" type="ORF">FOZ62_032064</name>
</gene>
<evidence type="ECO:0000313" key="1">
    <source>
        <dbReference type="EMBL" id="KAF4728154.1"/>
    </source>
</evidence>
<dbReference type="EMBL" id="JABANM010017207">
    <property type="protein sequence ID" value="KAF4728154.1"/>
    <property type="molecule type" value="Genomic_DNA"/>
</dbReference>